<protein>
    <recommendedName>
        <fullName evidence="4">Ig-like domain-containing protein</fullName>
    </recommendedName>
</protein>
<dbReference type="GO" id="GO:0007166">
    <property type="term" value="P:cell surface receptor signaling pathway"/>
    <property type="evidence" value="ECO:0007669"/>
    <property type="project" value="TreeGrafter"/>
</dbReference>
<evidence type="ECO:0000313" key="5">
    <source>
        <dbReference type="Ensembl" id="ENSACLP00000069998.1"/>
    </source>
</evidence>
<dbReference type="Gene3D" id="2.60.40.10">
    <property type="entry name" value="Immunoglobulins"/>
    <property type="match status" value="1"/>
</dbReference>
<organism evidence="5 6">
    <name type="scientific">Astatotilapia calliptera</name>
    <name type="common">Eastern happy</name>
    <name type="synonym">Chromis callipterus</name>
    <dbReference type="NCBI Taxonomy" id="8154"/>
    <lineage>
        <taxon>Eukaryota</taxon>
        <taxon>Metazoa</taxon>
        <taxon>Chordata</taxon>
        <taxon>Craniata</taxon>
        <taxon>Vertebrata</taxon>
        <taxon>Euteleostomi</taxon>
        <taxon>Actinopterygii</taxon>
        <taxon>Neopterygii</taxon>
        <taxon>Teleostei</taxon>
        <taxon>Neoteleostei</taxon>
        <taxon>Acanthomorphata</taxon>
        <taxon>Ovalentaria</taxon>
        <taxon>Cichlomorphae</taxon>
        <taxon>Cichliformes</taxon>
        <taxon>Cichlidae</taxon>
        <taxon>African cichlids</taxon>
        <taxon>Pseudocrenilabrinae</taxon>
        <taxon>Haplochromini</taxon>
        <taxon>Astatotilapia</taxon>
    </lineage>
</organism>
<evidence type="ECO:0000313" key="6">
    <source>
        <dbReference type="Proteomes" id="UP000265100"/>
    </source>
</evidence>
<dbReference type="SUPFAM" id="SSF48726">
    <property type="entry name" value="Immunoglobulin"/>
    <property type="match status" value="1"/>
</dbReference>
<dbReference type="AlphaFoldDB" id="A0AAX7UJ93"/>
<keyword evidence="6" id="KW-1185">Reference proteome</keyword>
<reference evidence="5" key="2">
    <citation type="submission" date="2025-08" db="UniProtKB">
        <authorList>
            <consortium name="Ensembl"/>
        </authorList>
    </citation>
    <scope>IDENTIFICATION</scope>
</reference>
<proteinExistence type="predicted"/>
<evidence type="ECO:0000256" key="1">
    <source>
        <dbReference type="ARBA" id="ARBA00022729"/>
    </source>
</evidence>
<dbReference type="InterPro" id="IPR003598">
    <property type="entry name" value="Ig_sub2"/>
</dbReference>
<dbReference type="InterPro" id="IPR050488">
    <property type="entry name" value="Ig_Fc_receptor"/>
</dbReference>
<name>A0AAX7UJ93_ASTCA</name>
<dbReference type="GO" id="GO:0004888">
    <property type="term" value="F:transmembrane signaling receptor activity"/>
    <property type="evidence" value="ECO:0007669"/>
    <property type="project" value="TreeGrafter"/>
</dbReference>
<sequence length="227" mass="24776">MKTPAVSLLLGVCVLLLSALAVSAVSLQVSPNLQQIFKNYASSVSLSCVDDEGETADGWKVMITTDDYSYDCADSLSLHGYGVGYYSFCILDSFFSSDPLYFCENSSGQQSDEVSISISDRSVILEIPALPVRAGSNVTLRCRNHRGSKVEAYFFINGSHVGAEHKSELIITNVQRSDEGVYLCSVGVDEESLKSFLRVREPAVTPSSSPRPPFLPPFLLLLTFCLY</sequence>
<dbReference type="InterPro" id="IPR013783">
    <property type="entry name" value="Ig-like_fold"/>
</dbReference>
<keyword evidence="2" id="KW-1015">Disulfide bond</keyword>
<accession>A0AAX7UJ93</accession>
<evidence type="ECO:0000259" key="4">
    <source>
        <dbReference type="PROSITE" id="PS50835"/>
    </source>
</evidence>
<keyword evidence="1 3" id="KW-0732">Signal</keyword>
<feature type="chain" id="PRO_5044345976" description="Ig-like domain-containing protein" evidence="3">
    <location>
        <begin position="25"/>
        <end position="227"/>
    </location>
</feature>
<reference evidence="5" key="3">
    <citation type="submission" date="2025-09" db="UniProtKB">
        <authorList>
            <consortium name="Ensembl"/>
        </authorList>
    </citation>
    <scope>IDENTIFICATION</scope>
</reference>
<dbReference type="GO" id="GO:0006955">
    <property type="term" value="P:immune response"/>
    <property type="evidence" value="ECO:0007669"/>
    <property type="project" value="TreeGrafter"/>
</dbReference>
<reference evidence="5" key="1">
    <citation type="submission" date="2018-05" db="EMBL/GenBank/DDBJ databases">
        <authorList>
            <person name="Datahose"/>
        </authorList>
    </citation>
    <scope>NUCLEOTIDE SEQUENCE</scope>
</reference>
<dbReference type="GO" id="GO:0009897">
    <property type="term" value="C:external side of plasma membrane"/>
    <property type="evidence" value="ECO:0007669"/>
    <property type="project" value="TreeGrafter"/>
</dbReference>
<evidence type="ECO:0000256" key="2">
    <source>
        <dbReference type="ARBA" id="ARBA00023157"/>
    </source>
</evidence>
<dbReference type="PANTHER" id="PTHR11481">
    <property type="entry name" value="IMMUNOGLOBULIN FC RECEPTOR"/>
    <property type="match status" value="1"/>
</dbReference>
<feature type="signal peptide" evidence="3">
    <location>
        <begin position="1"/>
        <end position="24"/>
    </location>
</feature>
<dbReference type="InterPro" id="IPR003599">
    <property type="entry name" value="Ig_sub"/>
</dbReference>
<dbReference type="PROSITE" id="PS50835">
    <property type="entry name" value="IG_LIKE"/>
    <property type="match status" value="1"/>
</dbReference>
<feature type="domain" description="Ig-like" evidence="4">
    <location>
        <begin position="121"/>
        <end position="194"/>
    </location>
</feature>
<dbReference type="PANTHER" id="PTHR11481:SF64">
    <property type="entry name" value="FC RECEPTOR-LIKE PROTEIN 4"/>
    <property type="match status" value="1"/>
</dbReference>
<evidence type="ECO:0000256" key="3">
    <source>
        <dbReference type="SAM" id="SignalP"/>
    </source>
</evidence>
<dbReference type="SMART" id="SM00408">
    <property type="entry name" value="IGc2"/>
    <property type="match status" value="1"/>
</dbReference>
<dbReference type="GeneTree" id="ENSGT01150000287080"/>
<dbReference type="Proteomes" id="UP000265100">
    <property type="component" value="Chromosome 16"/>
</dbReference>
<dbReference type="SMART" id="SM00409">
    <property type="entry name" value="IG"/>
    <property type="match status" value="1"/>
</dbReference>
<dbReference type="InterPro" id="IPR036179">
    <property type="entry name" value="Ig-like_dom_sf"/>
</dbReference>
<dbReference type="Ensembl" id="ENSACLT00000076345.1">
    <property type="protein sequence ID" value="ENSACLP00000069998.1"/>
    <property type="gene ID" value="ENSACLG00000029190.1"/>
</dbReference>
<dbReference type="InterPro" id="IPR007110">
    <property type="entry name" value="Ig-like_dom"/>
</dbReference>